<name>A0A9W7ZZQ5_9FUNG</name>
<gene>
    <name evidence="2" type="ORF">H4219_001660</name>
</gene>
<dbReference type="CDD" id="cd09620">
    <property type="entry name" value="CBM9_like_3"/>
    <property type="match status" value="1"/>
</dbReference>
<dbReference type="AlphaFoldDB" id="A0A9W7ZZQ5"/>
<dbReference type="Gene3D" id="2.60.40.1190">
    <property type="match status" value="1"/>
</dbReference>
<dbReference type="SUPFAM" id="SSF49344">
    <property type="entry name" value="CBD9-like"/>
    <property type="match status" value="1"/>
</dbReference>
<keyword evidence="1" id="KW-0732">Signal</keyword>
<dbReference type="OrthoDB" id="61321at2759"/>
<organism evidence="2 3">
    <name type="scientific">Mycoemilia scoparia</name>
    <dbReference type="NCBI Taxonomy" id="417184"/>
    <lineage>
        <taxon>Eukaryota</taxon>
        <taxon>Fungi</taxon>
        <taxon>Fungi incertae sedis</taxon>
        <taxon>Zoopagomycota</taxon>
        <taxon>Kickxellomycotina</taxon>
        <taxon>Kickxellomycetes</taxon>
        <taxon>Kickxellales</taxon>
        <taxon>Kickxellaceae</taxon>
        <taxon>Mycoemilia</taxon>
    </lineage>
</organism>
<feature type="signal peptide" evidence="1">
    <location>
        <begin position="1"/>
        <end position="21"/>
    </location>
</feature>
<protein>
    <recommendedName>
        <fullName evidence="4">Carbohydrate-binding domain-containing protein</fullName>
    </recommendedName>
</protein>
<accession>A0A9W7ZZQ5</accession>
<keyword evidence="3" id="KW-1185">Reference proteome</keyword>
<sequence>MMLWSATVALLGLFTTLQVEATSHRPDLRVPACPRKATASFDKTLPDNKPFPKTSVDLCYTNSALKLVFTATGESKYYVDEKQGTNDEIWRYEVMEAFISRGSEDPATYLEFEINPKNVTYQAFVYNPTRVRAENAPFDHFFVSDPIGDGLVAKTTTDAAKKLWVSDVTIPLALFNAESDVFRLRGSQWRMNFFRTITNETLYPDQILGAWKSPGKASFHITPAFGHITFI</sequence>
<evidence type="ECO:0000256" key="1">
    <source>
        <dbReference type="SAM" id="SignalP"/>
    </source>
</evidence>
<comment type="caution">
    <text evidence="2">The sequence shown here is derived from an EMBL/GenBank/DDBJ whole genome shotgun (WGS) entry which is preliminary data.</text>
</comment>
<proteinExistence type="predicted"/>
<dbReference type="EMBL" id="JANBPU010000020">
    <property type="protein sequence ID" value="KAJ1919880.1"/>
    <property type="molecule type" value="Genomic_DNA"/>
</dbReference>
<evidence type="ECO:0008006" key="4">
    <source>
        <dbReference type="Google" id="ProtNLM"/>
    </source>
</evidence>
<dbReference type="Proteomes" id="UP001150538">
    <property type="component" value="Unassembled WGS sequence"/>
</dbReference>
<evidence type="ECO:0000313" key="2">
    <source>
        <dbReference type="EMBL" id="KAJ1919880.1"/>
    </source>
</evidence>
<evidence type="ECO:0000313" key="3">
    <source>
        <dbReference type="Proteomes" id="UP001150538"/>
    </source>
</evidence>
<reference evidence="2" key="1">
    <citation type="submission" date="2022-07" db="EMBL/GenBank/DDBJ databases">
        <title>Phylogenomic reconstructions and comparative analyses of Kickxellomycotina fungi.</title>
        <authorList>
            <person name="Reynolds N.K."/>
            <person name="Stajich J.E."/>
            <person name="Barry K."/>
            <person name="Grigoriev I.V."/>
            <person name="Crous P."/>
            <person name="Smith M.E."/>
        </authorList>
    </citation>
    <scope>NUCLEOTIDE SEQUENCE</scope>
    <source>
        <strain evidence="2">NBRC 100468</strain>
    </source>
</reference>
<feature type="chain" id="PRO_5040810908" description="Carbohydrate-binding domain-containing protein" evidence="1">
    <location>
        <begin position="22"/>
        <end position="231"/>
    </location>
</feature>